<dbReference type="RefSeq" id="WP_185245204.1">
    <property type="nucleotide sequence ID" value="NZ_AP023213.1"/>
</dbReference>
<keyword evidence="4" id="KW-1185">Reference proteome</keyword>
<dbReference type="AlphaFoldDB" id="A0A6S6M0R8"/>
<feature type="transmembrane region" description="Helical" evidence="1">
    <location>
        <begin position="12"/>
        <end position="34"/>
    </location>
</feature>
<dbReference type="EMBL" id="AP023213">
    <property type="protein sequence ID" value="BCG47139.1"/>
    <property type="molecule type" value="Genomic_DNA"/>
</dbReference>
<protein>
    <recommendedName>
        <fullName evidence="2">DUF2231 domain-containing protein</fullName>
    </recommendedName>
</protein>
<keyword evidence="1" id="KW-0472">Membrane</keyword>
<name>A0A6S6M0R8_9BACT</name>
<organism evidence="3 4">
    <name type="scientific">Citrifermentans bremense</name>
    <dbReference type="NCBI Taxonomy" id="60035"/>
    <lineage>
        <taxon>Bacteria</taxon>
        <taxon>Pseudomonadati</taxon>
        <taxon>Thermodesulfobacteriota</taxon>
        <taxon>Desulfuromonadia</taxon>
        <taxon>Geobacterales</taxon>
        <taxon>Geobacteraceae</taxon>
        <taxon>Citrifermentans</taxon>
    </lineage>
</organism>
<sequence length="88" mass="9438">MISKASVAKHPIHPMLVPLPIGLWIFSLVCDLIYEGSGDLLWHNMAHYSLAGGVIGGLLAALPEQEATGVTRVRPRVSTPRAGQNRSP</sequence>
<evidence type="ECO:0000313" key="4">
    <source>
        <dbReference type="Proteomes" id="UP000515472"/>
    </source>
</evidence>
<feature type="transmembrane region" description="Helical" evidence="1">
    <location>
        <begin position="40"/>
        <end position="62"/>
    </location>
</feature>
<dbReference type="Pfam" id="PF09990">
    <property type="entry name" value="DUF2231"/>
    <property type="match status" value="1"/>
</dbReference>
<dbReference type="Proteomes" id="UP000515472">
    <property type="component" value="Chromosome"/>
</dbReference>
<accession>A0A6S6M0R8</accession>
<dbReference type="KEGG" id="gbn:GEOBRER4_18890"/>
<evidence type="ECO:0000259" key="2">
    <source>
        <dbReference type="Pfam" id="PF09990"/>
    </source>
</evidence>
<keyword evidence="1" id="KW-0812">Transmembrane</keyword>
<reference evidence="3 4" key="1">
    <citation type="submission" date="2020-06" db="EMBL/GenBank/DDBJ databases">
        <title>Interaction of electrochemicaly active bacteria, Geobacter bremensis R4 on different carbon anode.</title>
        <authorList>
            <person name="Meng L."/>
            <person name="Yoshida N."/>
        </authorList>
    </citation>
    <scope>NUCLEOTIDE SEQUENCE [LARGE SCALE GENOMIC DNA]</scope>
    <source>
        <strain evidence="3 4">R4</strain>
    </source>
</reference>
<evidence type="ECO:0000256" key="1">
    <source>
        <dbReference type="SAM" id="Phobius"/>
    </source>
</evidence>
<proteinExistence type="predicted"/>
<dbReference type="InterPro" id="IPR019251">
    <property type="entry name" value="DUF2231_TM"/>
</dbReference>
<feature type="domain" description="DUF2231" evidence="2">
    <location>
        <begin position="9"/>
        <end position="63"/>
    </location>
</feature>
<gene>
    <name evidence="3" type="ORF">GEOBRER4_18890</name>
</gene>
<evidence type="ECO:0000313" key="3">
    <source>
        <dbReference type="EMBL" id="BCG47139.1"/>
    </source>
</evidence>
<keyword evidence="1" id="KW-1133">Transmembrane helix</keyword>